<protein>
    <recommendedName>
        <fullName evidence="1">Putative Flp pilus-assembly TadG-like N-terminal domain-containing protein</fullName>
    </recommendedName>
</protein>
<sequence>MRRLTNLESERGATAVLTGLLLVALLGFVAIAVDIGRLSAEKAQLQNAADAAALSLAKSCADNPAGATCTAPNSHAMTLAELNVNDGTARILEADTSIKNRVKVTVGTLDSAGQDSLPYLVAPILGLTGTDVNASAAVATGGISAGPAAFPLAFSECQFTLSGALQLIASKGVPMPGCTSSSGNLIPGGFGYLKSSDPAECDVYTQISATAGMPSDTGNDEPSVCKALLESWMTTLQQPGGEVVVLLPVFNKTEGTGTSGKYFIRGFAAFSVKGWKFSGGTWNSSQPMKDPYVYRNAEFAGQICSGDCRGIIGKFIRFASLDEDFKLGGTGDLGASLIYFTE</sequence>
<evidence type="ECO:0000259" key="1">
    <source>
        <dbReference type="Pfam" id="PF13400"/>
    </source>
</evidence>
<keyword evidence="3" id="KW-1185">Reference proteome</keyword>
<comment type="caution">
    <text evidence="2">The sequence shown here is derived from an EMBL/GenBank/DDBJ whole genome shotgun (WGS) entry which is preliminary data.</text>
</comment>
<accession>A0ABQ5MT12</accession>
<dbReference type="InterPro" id="IPR028087">
    <property type="entry name" value="Tad_N"/>
</dbReference>
<feature type="domain" description="Putative Flp pilus-assembly TadG-like N-terminal" evidence="1">
    <location>
        <begin position="12"/>
        <end position="55"/>
    </location>
</feature>
<organism evidence="2 3">
    <name type="scientific">Arthrobacter mangrovi</name>
    <dbReference type="NCBI Taxonomy" id="2966350"/>
    <lineage>
        <taxon>Bacteria</taxon>
        <taxon>Bacillati</taxon>
        <taxon>Actinomycetota</taxon>
        <taxon>Actinomycetes</taxon>
        <taxon>Micrococcales</taxon>
        <taxon>Micrococcaceae</taxon>
        <taxon>Arthrobacter</taxon>
    </lineage>
</organism>
<proteinExistence type="predicted"/>
<dbReference type="RefSeq" id="WP_264795256.1">
    <property type="nucleotide sequence ID" value="NZ_BRVS01000005.1"/>
</dbReference>
<name>A0ABQ5MT12_9MICC</name>
<gene>
    <name evidence="2" type="ORF">AHIS1636_15730</name>
</gene>
<evidence type="ECO:0000313" key="3">
    <source>
        <dbReference type="Proteomes" id="UP001209654"/>
    </source>
</evidence>
<dbReference type="Proteomes" id="UP001209654">
    <property type="component" value="Unassembled WGS sequence"/>
</dbReference>
<reference evidence="2 3" key="1">
    <citation type="journal article" date="2023" name="Int. J. Syst. Evol. Microbiol.">
        <title>Arthrobacter mangrovi sp. nov., an actinobacterium isolated from the rhizosphere of a mangrove.</title>
        <authorList>
            <person name="Hamada M."/>
            <person name="Saitou S."/>
            <person name="Enomoto N."/>
            <person name="Nanri K."/>
            <person name="Hidaka K."/>
            <person name="Miura T."/>
            <person name="Tamura T."/>
        </authorList>
    </citation>
    <scope>NUCLEOTIDE SEQUENCE [LARGE SCALE GENOMIC DNA]</scope>
    <source>
        <strain evidence="2 3">NBRC 112813</strain>
    </source>
</reference>
<dbReference type="Pfam" id="PF13400">
    <property type="entry name" value="Tad"/>
    <property type="match status" value="1"/>
</dbReference>
<evidence type="ECO:0000313" key="2">
    <source>
        <dbReference type="EMBL" id="GLB67134.1"/>
    </source>
</evidence>
<dbReference type="EMBL" id="BRVS01000005">
    <property type="protein sequence ID" value="GLB67134.1"/>
    <property type="molecule type" value="Genomic_DNA"/>
</dbReference>